<proteinExistence type="predicted"/>
<organism evidence="2 3">
    <name type="scientific">Citricoccus zhacaiensis</name>
    <dbReference type="NCBI Taxonomy" id="489142"/>
    <lineage>
        <taxon>Bacteria</taxon>
        <taxon>Bacillati</taxon>
        <taxon>Actinomycetota</taxon>
        <taxon>Actinomycetes</taxon>
        <taxon>Micrococcales</taxon>
        <taxon>Micrococcaceae</taxon>
        <taxon>Citricoccus</taxon>
    </lineage>
</organism>
<evidence type="ECO:0000313" key="2">
    <source>
        <dbReference type="EMBL" id="GGO49695.1"/>
    </source>
</evidence>
<dbReference type="EMBL" id="BMLQ01000013">
    <property type="protein sequence ID" value="GGO49695.1"/>
    <property type="molecule type" value="Genomic_DNA"/>
</dbReference>
<evidence type="ECO:0000313" key="3">
    <source>
        <dbReference type="Proteomes" id="UP000642509"/>
    </source>
</evidence>
<feature type="chain" id="PRO_5046299233" evidence="1">
    <location>
        <begin position="27"/>
        <end position="114"/>
    </location>
</feature>
<name>A0ABQ2MCZ8_9MICC</name>
<keyword evidence="3" id="KW-1185">Reference proteome</keyword>
<feature type="signal peptide" evidence="1">
    <location>
        <begin position="1"/>
        <end position="26"/>
    </location>
</feature>
<evidence type="ECO:0000256" key="1">
    <source>
        <dbReference type="SAM" id="SignalP"/>
    </source>
</evidence>
<protein>
    <submittedName>
        <fullName evidence="2">Uncharacterized protein</fullName>
    </submittedName>
</protein>
<sequence>MTPLRKALIPLFTILALLFWAPPATAAVKSASGSLTCPSTNQRIIVTGYMTTPGTISLTLNGLPQDTQYSTGNYYLKTAPGKYKGNWKISTPNGNIATVSDYCSDAGPMLRDTP</sequence>
<dbReference type="Proteomes" id="UP000642509">
    <property type="component" value="Unassembled WGS sequence"/>
</dbReference>
<reference evidence="3" key="1">
    <citation type="journal article" date="2019" name="Int. J. Syst. Evol. Microbiol.">
        <title>The Global Catalogue of Microorganisms (GCM) 10K type strain sequencing project: providing services to taxonomists for standard genome sequencing and annotation.</title>
        <authorList>
            <consortium name="The Broad Institute Genomics Platform"/>
            <consortium name="The Broad Institute Genome Sequencing Center for Infectious Disease"/>
            <person name="Wu L."/>
            <person name="Ma J."/>
        </authorList>
    </citation>
    <scope>NUCLEOTIDE SEQUENCE [LARGE SCALE GENOMIC DNA]</scope>
    <source>
        <strain evidence="3">CGMCC 1.7064</strain>
    </source>
</reference>
<accession>A0ABQ2MCZ8</accession>
<comment type="caution">
    <text evidence="2">The sequence shown here is derived from an EMBL/GenBank/DDBJ whole genome shotgun (WGS) entry which is preliminary data.</text>
</comment>
<gene>
    <name evidence="2" type="ORF">GCM10010977_32190</name>
</gene>
<keyword evidence="1" id="KW-0732">Signal</keyword>
<dbReference type="RefSeq" id="WP_159554334.1">
    <property type="nucleotide sequence ID" value="NZ_BAAAOU010000012.1"/>
</dbReference>